<keyword evidence="3 5" id="KW-1133">Transmembrane helix</keyword>
<evidence type="ECO:0000256" key="1">
    <source>
        <dbReference type="ARBA" id="ARBA00004141"/>
    </source>
</evidence>
<feature type="transmembrane region" description="Helical" evidence="5">
    <location>
        <begin position="56"/>
        <end position="77"/>
    </location>
</feature>
<keyword evidence="2 5" id="KW-0812">Transmembrane</keyword>
<comment type="subcellular location">
    <subcellularLocation>
        <location evidence="1">Membrane</location>
        <topology evidence="1">Multi-pass membrane protein</topology>
    </subcellularLocation>
</comment>
<keyword evidence="4 5" id="KW-0472">Membrane</keyword>
<name>A0A7X4LHT5_9VIBR</name>
<evidence type="ECO:0000256" key="4">
    <source>
        <dbReference type="ARBA" id="ARBA00023136"/>
    </source>
</evidence>
<comment type="caution">
    <text evidence="6">The sequence shown here is derived from an EMBL/GenBank/DDBJ whole genome shotgun (WGS) entry which is preliminary data.</text>
</comment>
<dbReference type="InterPro" id="IPR032808">
    <property type="entry name" value="DoxX"/>
</dbReference>
<dbReference type="AlphaFoldDB" id="A0A7X4LHT5"/>
<dbReference type="Proteomes" id="UP000462621">
    <property type="component" value="Unassembled WGS sequence"/>
</dbReference>
<gene>
    <name evidence="6" type="ORF">F9817_02860</name>
</gene>
<dbReference type="RefSeq" id="WP_161153455.1">
    <property type="nucleotide sequence ID" value="NZ_WEKT01000003.1"/>
</dbReference>
<protein>
    <submittedName>
        <fullName evidence="6">DoxX family membrane protein</fullName>
    </submittedName>
</protein>
<feature type="transmembrane region" description="Helical" evidence="5">
    <location>
        <begin position="116"/>
        <end position="136"/>
    </location>
</feature>
<evidence type="ECO:0000256" key="3">
    <source>
        <dbReference type="ARBA" id="ARBA00022989"/>
    </source>
</evidence>
<reference evidence="6 7" key="1">
    <citation type="submission" date="2019-10" db="EMBL/GenBank/DDBJ databases">
        <title>Vibrio sp. nov. isolated from a shrimp pond.</title>
        <authorList>
            <person name="Gomez-Gil B."/>
            <person name="Enciso-Ibarra J."/>
            <person name="Enciso-Ibarra K."/>
            <person name="Bolan-Mejia C."/>
        </authorList>
    </citation>
    <scope>NUCLEOTIDE SEQUENCE [LARGE SCALE GENOMIC DNA]</scope>
    <source>
        <strain evidence="6 7">CAIM 722</strain>
    </source>
</reference>
<dbReference type="EMBL" id="WEKT01000003">
    <property type="protein sequence ID" value="MZI92147.1"/>
    <property type="molecule type" value="Genomic_DNA"/>
</dbReference>
<evidence type="ECO:0000313" key="7">
    <source>
        <dbReference type="Proteomes" id="UP000462621"/>
    </source>
</evidence>
<evidence type="ECO:0000256" key="2">
    <source>
        <dbReference type="ARBA" id="ARBA00022692"/>
    </source>
</evidence>
<feature type="transmembrane region" description="Helical" evidence="5">
    <location>
        <begin position="20"/>
        <end position="36"/>
    </location>
</feature>
<organism evidence="6 7">
    <name type="scientific">Vibrio eleionomae</name>
    <dbReference type="NCBI Taxonomy" id="2653505"/>
    <lineage>
        <taxon>Bacteria</taxon>
        <taxon>Pseudomonadati</taxon>
        <taxon>Pseudomonadota</taxon>
        <taxon>Gammaproteobacteria</taxon>
        <taxon>Vibrionales</taxon>
        <taxon>Vibrionaceae</taxon>
        <taxon>Vibrio</taxon>
    </lineage>
</organism>
<dbReference type="GO" id="GO:0016020">
    <property type="term" value="C:membrane"/>
    <property type="evidence" value="ECO:0007669"/>
    <property type="project" value="UniProtKB-SubCell"/>
</dbReference>
<dbReference type="Pfam" id="PF07681">
    <property type="entry name" value="DoxX"/>
    <property type="match status" value="1"/>
</dbReference>
<keyword evidence="7" id="KW-1185">Reference proteome</keyword>
<accession>A0A7X4LHT5</accession>
<sequence>MNALVEKTNQWLSHPDAAKFILRVGFGAMMLLHGIHKAMHGTGFIEGLFVDLGLPAWFAYSVFIGEILAPLMMILGWYSRIGAVLIVGTSVVVIGLVHLGDFFTLSKVGGWIVEDIAVYLFAGIAVAFLGSGKYAVKPD</sequence>
<proteinExistence type="predicted"/>
<evidence type="ECO:0000313" key="6">
    <source>
        <dbReference type="EMBL" id="MZI92147.1"/>
    </source>
</evidence>
<evidence type="ECO:0000256" key="5">
    <source>
        <dbReference type="SAM" id="Phobius"/>
    </source>
</evidence>
<feature type="transmembrane region" description="Helical" evidence="5">
    <location>
        <begin position="84"/>
        <end position="104"/>
    </location>
</feature>